<dbReference type="PANTHER" id="PTHR43283:SF7">
    <property type="entry name" value="BETA-LACTAMASE-RELATED DOMAIN-CONTAINING PROTEIN"/>
    <property type="match status" value="1"/>
</dbReference>
<dbReference type="InterPro" id="IPR012338">
    <property type="entry name" value="Beta-lactam/transpept-like"/>
</dbReference>
<keyword evidence="2" id="KW-0378">Hydrolase</keyword>
<gene>
    <name evidence="2" type="ORF">Amac_006860</name>
</gene>
<dbReference type="SUPFAM" id="SSF56601">
    <property type="entry name" value="beta-lactamase/transpeptidase-like"/>
    <property type="match status" value="1"/>
</dbReference>
<evidence type="ECO:0000259" key="1">
    <source>
        <dbReference type="Pfam" id="PF00144"/>
    </source>
</evidence>
<dbReference type="EMBL" id="BLAE01000005">
    <property type="protein sequence ID" value="GES07091.1"/>
    <property type="molecule type" value="Genomic_DNA"/>
</dbReference>
<dbReference type="Pfam" id="PF00144">
    <property type="entry name" value="Beta-lactamase"/>
    <property type="match status" value="1"/>
</dbReference>
<evidence type="ECO:0000313" key="3">
    <source>
        <dbReference type="Proteomes" id="UP000331127"/>
    </source>
</evidence>
<accession>A0A5M3WIV3</accession>
<dbReference type="GO" id="GO:0016787">
    <property type="term" value="F:hydrolase activity"/>
    <property type="evidence" value="ECO:0007669"/>
    <property type="project" value="UniProtKB-KW"/>
</dbReference>
<reference evidence="2 3" key="1">
    <citation type="submission" date="2019-10" db="EMBL/GenBank/DDBJ databases">
        <title>Whole genome shotgun sequence of Acrocarpospora macrocephala NBRC 16266.</title>
        <authorList>
            <person name="Ichikawa N."/>
            <person name="Kimura A."/>
            <person name="Kitahashi Y."/>
            <person name="Komaki H."/>
            <person name="Oguchi A."/>
        </authorList>
    </citation>
    <scope>NUCLEOTIDE SEQUENCE [LARGE SCALE GENOMIC DNA]</scope>
    <source>
        <strain evidence="2 3">NBRC 16266</strain>
    </source>
</reference>
<dbReference type="PANTHER" id="PTHR43283">
    <property type="entry name" value="BETA-LACTAMASE-RELATED"/>
    <property type="match status" value="1"/>
</dbReference>
<keyword evidence="3" id="KW-1185">Reference proteome</keyword>
<proteinExistence type="predicted"/>
<sequence>MLVVAVTALAVSSSGLQPVNTTVDCDTIWRRTGSGWYESNPSYTDSRDDTADWQFSIPEAQGMNSRALTSGLNSLRANKSILSAIVIRHGKIVTESYYNGSTRFRSNNVHSASKGMIQALLAIAVQKGYITSLDDKVSKYLPRYPNGAQISLRNLISMASGLRWEEDSTEYKIRMRSDWVGAALSQGFQSTPGTRFTYSTGNTHVLSGVLQAATGMSTCAFADTNLFTPLEITPEHWGRDPQAIFAGGYNLYMTPRELAKFGLLYLQNGVWKGTQLVPTWAITDATTTLWQVDDTFSYSQGWWNQTVSGHKMYFGWGHGGQFLYVIPSLDIVFTTTEYTADGHDNIEINSREFIQNSLIPAVTGP</sequence>
<evidence type="ECO:0000313" key="2">
    <source>
        <dbReference type="EMBL" id="GES07091.1"/>
    </source>
</evidence>
<dbReference type="Proteomes" id="UP000331127">
    <property type="component" value="Unassembled WGS sequence"/>
</dbReference>
<name>A0A5M3WIV3_9ACTN</name>
<dbReference type="Gene3D" id="3.40.710.10">
    <property type="entry name" value="DD-peptidase/beta-lactamase superfamily"/>
    <property type="match status" value="1"/>
</dbReference>
<dbReference type="InterPro" id="IPR050789">
    <property type="entry name" value="Diverse_Enzym_Activities"/>
</dbReference>
<feature type="domain" description="Beta-lactamase-related" evidence="1">
    <location>
        <begin position="83"/>
        <end position="334"/>
    </location>
</feature>
<dbReference type="AlphaFoldDB" id="A0A5M3WIV3"/>
<protein>
    <submittedName>
        <fullName evidence="2">Serine hydrolase</fullName>
    </submittedName>
</protein>
<comment type="caution">
    <text evidence="2">The sequence shown here is derived from an EMBL/GenBank/DDBJ whole genome shotgun (WGS) entry which is preliminary data.</text>
</comment>
<organism evidence="2 3">
    <name type="scientific">Acrocarpospora macrocephala</name>
    <dbReference type="NCBI Taxonomy" id="150177"/>
    <lineage>
        <taxon>Bacteria</taxon>
        <taxon>Bacillati</taxon>
        <taxon>Actinomycetota</taxon>
        <taxon>Actinomycetes</taxon>
        <taxon>Streptosporangiales</taxon>
        <taxon>Streptosporangiaceae</taxon>
        <taxon>Acrocarpospora</taxon>
    </lineage>
</organism>
<dbReference type="InterPro" id="IPR001466">
    <property type="entry name" value="Beta-lactam-related"/>
</dbReference>